<gene>
    <name evidence="1" type="ORF">WKI71_36465</name>
</gene>
<keyword evidence="2" id="KW-1185">Reference proteome</keyword>
<reference evidence="1 2" key="1">
    <citation type="submission" date="2024-03" db="EMBL/GenBank/DDBJ databases">
        <title>Novel Streptomyces species of biotechnological and ecological value are a feature of Machair soil.</title>
        <authorList>
            <person name="Prole J.R."/>
            <person name="Goodfellow M."/>
            <person name="Allenby N."/>
            <person name="Ward A.C."/>
        </authorList>
    </citation>
    <scope>NUCLEOTIDE SEQUENCE [LARGE SCALE GENOMIC DNA]</scope>
    <source>
        <strain evidence="1 2">MS1.AVA.1</strain>
    </source>
</reference>
<sequence length="70" mass="7434">MAAILNSIEFLGIPQGGGDPVASLSISPPSFQAGQEVGDEFIEYVKTFIADQQNVASVRVTKFETVSTVM</sequence>
<proteinExistence type="predicted"/>
<comment type="caution">
    <text evidence="1">The sequence shown here is derived from an EMBL/GenBank/DDBJ whole genome shotgun (WGS) entry which is preliminary data.</text>
</comment>
<accession>A0ABU8USI3</accession>
<dbReference type="Proteomes" id="UP001376459">
    <property type="component" value="Unassembled WGS sequence"/>
</dbReference>
<name>A0ABU8USI3_9ACTN</name>
<evidence type="ECO:0000313" key="1">
    <source>
        <dbReference type="EMBL" id="MEJ8671852.1"/>
    </source>
</evidence>
<dbReference type="EMBL" id="JBBKAK010000001">
    <property type="protein sequence ID" value="MEJ8671852.1"/>
    <property type="molecule type" value="Genomic_DNA"/>
</dbReference>
<protein>
    <submittedName>
        <fullName evidence="1">Uncharacterized protein</fullName>
    </submittedName>
</protein>
<evidence type="ECO:0000313" key="2">
    <source>
        <dbReference type="Proteomes" id="UP001376459"/>
    </source>
</evidence>
<organism evidence="1 2">
    <name type="scientific">Streptomyces machairae</name>
    <dbReference type="NCBI Taxonomy" id="3134109"/>
    <lineage>
        <taxon>Bacteria</taxon>
        <taxon>Bacillati</taxon>
        <taxon>Actinomycetota</taxon>
        <taxon>Actinomycetes</taxon>
        <taxon>Kitasatosporales</taxon>
        <taxon>Streptomycetaceae</taxon>
        <taxon>Streptomyces</taxon>
    </lineage>
</organism>